<keyword evidence="2" id="KW-0436">Ligase</keyword>
<keyword evidence="2" id="KW-0456">Lyase</keyword>
<proteinExistence type="predicted"/>
<dbReference type="GO" id="GO:0004633">
    <property type="term" value="F:phosphopantothenoylcysteine decarboxylase activity"/>
    <property type="evidence" value="ECO:0007669"/>
    <property type="project" value="UniProtKB-EC"/>
</dbReference>
<dbReference type="RefSeq" id="WP_184677526.1">
    <property type="nucleotide sequence ID" value="NZ_JACHGY010000001.1"/>
</dbReference>
<dbReference type="Proteomes" id="UP000541810">
    <property type="component" value="Unassembled WGS sequence"/>
</dbReference>
<dbReference type="Gene3D" id="3.40.50.10300">
    <property type="entry name" value="CoaB-like"/>
    <property type="match status" value="1"/>
</dbReference>
<protein>
    <submittedName>
        <fullName evidence="2">Phosphopantothenoylcysteine decarboxylase/phosphopantothenate--cysteine ligase</fullName>
        <ecNumber evidence="2">4.1.1.36</ecNumber>
        <ecNumber evidence="2">6.3.2.5</ecNumber>
    </submittedName>
</protein>
<accession>A0A7X0H669</accession>
<gene>
    <name evidence="2" type="ORF">HNQ40_001785</name>
</gene>
<dbReference type="EC" id="4.1.1.36" evidence="2"/>
<dbReference type="SUPFAM" id="SSF102645">
    <property type="entry name" value="CoaB-like"/>
    <property type="match status" value="1"/>
</dbReference>
<dbReference type="EMBL" id="JACHGY010000001">
    <property type="protein sequence ID" value="MBB6429979.1"/>
    <property type="molecule type" value="Genomic_DNA"/>
</dbReference>
<reference evidence="2 3" key="1">
    <citation type="submission" date="2020-08" db="EMBL/GenBank/DDBJ databases">
        <title>Genomic Encyclopedia of Type Strains, Phase IV (KMG-IV): sequencing the most valuable type-strain genomes for metagenomic binning, comparative biology and taxonomic classification.</title>
        <authorList>
            <person name="Goeker M."/>
        </authorList>
    </citation>
    <scope>NUCLEOTIDE SEQUENCE [LARGE SCALE GENOMIC DNA]</scope>
    <source>
        <strain evidence="2 3">DSM 103725</strain>
    </source>
</reference>
<name>A0A7X0H669_9BACT</name>
<keyword evidence="3" id="KW-1185">Reference proteome</keyword>
<sequence length="210" mass="22652">MKVLITAGPTREPIDEVRFISNRSSGRMGFALADAAAKAGHDVTLLLGPVLAPTTLGDRVNVLRFQTTAELQALLEEHFPACDQLIMAAAVADYRVANFTEGKTERKKHLKIELEGTPDLVAGIAKTKSDDQQVIAFALEEPHELEARAVAKMKRKGVDAIVANPLVTMEGDSVNAILLHADGQREQPDGGSAMTKEAFAGWLIDRLSAR</sequence>
<dbReference type="InterPro" id="IPR035929">
    <property type="entry name" value="CoaB-like_sf"/>
</dbReference>
<feature type="domain" description="DNA/pantothenate metabolism flavoprotein C-terminal" evidence="1">
    <location>
        <begin position="2"/>
        <end position="208"/>
    </location>
</feature>
<dbReference type="GO" id="GO:0004632">
    <property type="term" value="F:phosphopantothenate--cysteine ligase activity"/>
    <property type="evidence" value="ECO:0007669"/>
    <property type="project" value="UniProtKB-EC"/>
</dbReference>
<dbReference type="EC" id="6.3.2.5" evidence="2"/>
<evidence type="ECO:0000313" key="2">
    <source>
        <dbReference type="EMBL" id="MBB6429979.1"/>
    </source>
</evidence>
<dbReference type="InterPro" id="IPR007085">
    <property type="entry name" value="DNA/pantothenate-metab_flavo_C"/>
</dbReference>
<organism evidence="2 3">
    <name type="scientific">Algisphaera agarilytica</name>
    <dbReference type="NCBI Taxonomy" id="1385975"/>
    <lineage>
        <taxon>Bacteria</taxon>
        <taxon>Pseudomonadati</taxon>
        <taxon>Planctomycetota</taxon>
        <taxon>Phycisphaerae</taxon>
        <taxon>Phycisphaerales</taxon>
        <taxon>Phycisphaeraceae</taxon>
        <taxon>Algisphaera</taxon>
    </lineage>
</organism>
<dbReference type="GO" id="GO:0015937">
    <property type="term" value="P:coenzyme A biosynthetic process"/>
    <property type="evidence" value="ECO:0007669"/>
    <property type="project" value="UniProtKB-ARBA"/>
</dbReference>
<evidence type="ECO:0000313" key="3">
    <source>
        <dbReference type="Proteomes" id="UP000541810"/>
    </source>
</evidence>
<comment type="caution">
    <text evidence="2">The sequence shown here is derived from an EMBL/GenBank/DDBJ whole genome shotgun (WGS) entry which is preliminary data.</text>
</comment>
<evidence type="ECO:0000259" key="1">
    <source>
        <dbReference type="Pfam" id="PF04127"/>
    </source>
</evidence>
<dbReference type="AlphaFoldDB" id="A0A7X0H669"/>
<dbReference type="Pfam" id="PF04127">
    <property type="entry name" value="DFP"/>
    <property type="match status" value="1"/>
</dbReference>